<dbReference type="Proteomes" id="UP000025227">
    <property type="component" value="Unplaced"/>
</dbReference>
<protein>
    <submittedName>
        <fullName evidence="4">CUB domain-containing protein</fullName>
    </submittedName>
</protein>
<dbReference type="AlphaFoldDB" id="A0A7I4YWV9"/>
<proteinExistence type="predicted"/>
<sequence>MLKWVFPQNHLHNLRLLLVKMLTLLILSMVASADVICPHHKTLMVETSLVLHSDVYRGLPLSSVPCTFSVESVSGSDLLVLVTTSSAFSLRQPMNSMNLVIRDDHHQLIVDSRPKIYRLFSSPIFVEIPTNLSFRAIIVVSVVINCSDSLSFRCSGGCDFPDSQNCSSVCVPGSLRCDSIDNCLIDELACGNETEKLTQLNSSFRYHTILRSSQLMLVGFFVLNGAFIVFFLLLSICSVSGCFSRKLFRKKTRASRMTFVKYLREASAPAALSTKKCSPSPVDRHSNGLSFVTFATSPTLREVEPEVEDRSLMSPKDEICSLPSYQPEIYYIRRQTFPAIHNPTLSLFKWKRTSVAH</sequence>
<keyword evidence="2" id="KW-0732">Signal</keyword>
<dbReference type="OMA" id="RASRMTF"/>
<keyword evidence="1" id="KW-0812">Transmembrane</keyword>
<keyword evidence="1" id="KW-1133">Transmembrane helix</keyword>
<organism evidence="3 4">
    <name type="scientific">Haemonchus contortus</name>
    <name type="common">Barber pole worm</name>
    <dbReference type="NCBI Taxonomy" id="6289"/>
    <lineage>
        <taxon>Eukaryota</taxon>
        <taxon>Metazoa</taxon>
        <taxon>Ecdysozoa</taxon>
        <taxon>Nematoda</taxon>
        <taxon>Chromadorea</taxon>
        <taxon>Rhabditida</taxon>
        <taxon>Rhabditina</taxon>
        <taxon>Rhabditomorpha</taxon>
        <taxon>Strongyloidea</taxon>
        <taxon>Trichostrongylidae</taxon>
        <taxon>Haemonchus</taxon>
    </lineage>
</organism>
<feature type="signal peptide" evidence="2">
    <location>
        <begin position="1"/>
        <end position="33"/>
    </location>
</feature>
<keyword evidence="3" id="KW-1185">Reference proteome</keyword>
<evidence type="ECO:0000256" key="2">
    <source>
        <dbReference type="SAM" id="SignalP"/>
    </source>
</evidence>
<dbReference type="OrthoDB" id="5808032at2759"/>
<name>A0A7I4YWV9_HAECO</name>
<dbReference type="WBParaSite" id="HCON_00147435-00001">
    <property type="protein sequence ID" value="HCON_00147435-00001"/>
    <property type="gene ID" value="HCON_00147435"/>
</dbReference>
<evidence type="ECO:0000256" key="1">
    <source>
        <dbReference type="SAM" id="Phobius"/>
    </source>
</evidence>
<keyword evidence="1" id="KW-0472">Membrane</keyword>
<feature type="transmembrane region" description="Helical" evidence="1">
    <location>
        <begin position="215"/>
        <end position="243"/>
    </location>
</feature>
<reference evidence="4" key="1">
    <citation type="submission" date="2020-12" db="UniProtKB">
        <authorList>
            <consortium name="WormBaseParasite"/>
        </authorList>
    </citation>
    <scope>IDENTIFICATION</scope>
    <source>
        <strain evidence="4">MHco3</strain>
    </source>
</reference>
<accession>A0A7I4YWV9</accession>
<evidence type="ECO:0000313" key="4">
    <source>
        <dbReference type="WBParaSite" id="HCON_00147435-00001"/>
    </source>
</evidence>
<evidence type="ECO:0000313" key="3">
    <source>
        <dbReference type="Proteomes" id="UP000025227"/>
    </source>
</evidence>
<feature type="chain" id="PRO_5029607911" evidence="2">
    <location>
        <begin position="34"/>
        <end position="357"/>
    </location>
</feature>